<protein>
    <submittedName>
        <fullName evidence="2">Uncharacterized protein</fullName>
    </submittedName>
</protein>
<organism evidence="2 3">
    <name type="scientific">Candidatus Lumbricidiphila eiseniae</name>
    <dbReference type="NCBI Taxonomy" id="1969409"/>
    <lineage>
        <taxon>Bacteria</taxon>
        <taxon>Bacillati</taxon>
        <taxon>Actinomycetota</taxon>
        <taxon>Actinomycetes</taxon>
        <taxon>Micrococcales</taxon>
        <taxon>Microbacteriaceae</taxon>
        <taxon>Candidatus Lumbricidiphila</taxon>
    </lineage>
</organism>
<dbReference type="EMBL" id="NAEP01000032">
    <property type="protein sequence ID" value="PDQ35488.1"/>
    <property type="molecule type" value="Genomic_DNA"/>
</dbReference>
<feature type="region of interest" description="Disordered" evidence="1">
    <location>
        <begin position="30"/>
        <end position="58"/>
    </location>
</feature>
<accession>A0A2A6FS37</accession>
<dbReference type="AlphaFoldDB" id="A0A2A6FS37"/>
<proteinExistence type="predicted"/>
<evidence type="ECO:0000313" key="2">
    <source>
        <dbReference type="EMBL" id="PDQ35488.1"/>
    </source>
</evidence>
<reference evidence="3" key="1">
    <citation type="submission" date="2017-03" db="EMBL/GenBank/DDBJ databases">
        <authorList>
            <person name="Lund M.B."/>
        </authorList>
    </citation>
    <scope>NUCLEOTIDE SEQUENCE [LARGE SCALE GENOMIC DNA]</scope>
</reference>
<name>A0A2A6FS37_9MICO</name>
<evidence type="ECO:0000313" key="3">
    <source>
        <dbReference type="Proteomes" id="UP000219994"/>
    </source>
</evidence>
<gene>
    <name evidence="2" type="ORF">B5766_05330</name>
</gene>
<evidence type="ECO:0000256" key="1">
    <source>
        <dbReference type="SAM" id="MobiDB-lite"/>
    </source>
</evidence>
<comment type="caution">
    <text evidence="2">The sequence shown here is derived from an EMBL/GenBank/DDBJ whole genome shotgun (WGS) entry which is preliminary data.</text>
</comment>
<sequence>MAQARTLGIPVFEASEVNEDGHFVADQVHEETVRPTRHQRREERKREYRKSPRGLREAEARARAAEDQALRAAAVAGDPTAQLRLDSRNAGMALMSGLRRSGIVREGVSLKEQRQKFSAWQKAYASTMVFNCLRPLRGGLNAHSVLETVGISTMMWMCSPVFRAQVGEQLGGVYNSITEQLARHGEGKARAKEARALDKGRSRDNIRRKYRRRLERIERMDRHGLPPFTAQSAALMEIGIAESAYVQMRRIGTDVGAVAEQHQRALRELYAMAQKDGVEPGEISQQMRLIIATRLKAEPNLTVVFSELAHGRFVPDQTGQFVEVGTGHYVDRGSFGVRQPMTTNEHVETTSTAFRSMLTEAAAEGPEAIEAQMYLISLGLQTSTYPETADLVEDPVIGKQLSRSRSLFQAMADDGLTEANAQEIYTRSFLGVIGEIASKSPIFADSWFGDEGVQWRQRLAEQLRVFEKFGQQAQAHVREQRKQARKNGSVQYEASNMWGEEYGSFEAVAVVLDKNGKPRSVRDKAATGFEYESGEDIVDAETVEDTVLPTTKFPDVPTFIVPTFPENTSQQEIECELIERMSDTMAQDITDSAHLNGGANLAGNSWLPRSVYGSPRSALEVAEHPSLRSESVLFADDAVYQRAKLMLTMREEMQRVGMSDAEQDLMFSAAYVRSLEKAVAADPLYEHVVQQAASSPTSEGWQEIEFSRVVAQTHTASARGTSYYAFVSAQGMDPKGEALIAEQAPVQRTQLHETQAAFMNLIPTALKKGLFNPFSRQWAEERRRRWQQRTAWRGAINREYNAEIKDGKVVDLDPGMQFTITD</sequence>
<dbReference type="Proteomes" id="UP000219994">
    <property type="component" value="Unassembled WGS sequence"/>
</dbReference>